<dbReference type="PANTHER" id="PTHR34194">
    <property type="entry name" value="F14J8.16 PROTEIN"/>
    <property type="match status" value="1"/>
</dbReference>
<dbReference type="AlphaFoldDB" id="A0AAD5ZMM2"/>
<dbReference type="EMBL" id="JAMRDG010000001">
    <property type="protein sequence ID" value="KAJ3700669.1"/>
    <property type="molecule type" value="Genomic_DNA"/>
</dbReference>
<evidence type="ECO:0000313" key="2">
    <source>
        <dbReference type="Proteomes" id="UP001210211"/>
    </source>
</evidence>
<dbReference type="Proteomes" id="UP001210211">
    <property type="component" value="Unassembled WGS sequence"/>
</dbReference>
<comment type="caution">
    <text evidence="1">The sequence shown here is derived from an EMBL/GenBank/DDBJ whole genome shotgun (WGS) entry which is preliminary data.</text>
</comment>
<gene>
    <name evidence="1" type="ORF">LUZ61_004374</name>
</gene>
<reference evidence="1 2" key="1">
    <citation type="journal article" date="2022" name="Cell">
        <title>Repeat-based holocentromeres influence genome architecture and karyotype evolution.</title>
        <authorList>
            <person name="Hofstatter P.G."/>
            <person name="Thangavel G."/>
            <person name="Lux T."/>
            <person name="Neumann P."/>
            <person name="Vondrak T."/>
            <person name="Novak P."/>
            <person name="Zhang M."/>
            <person name="Costa L."/>
            <person name="Castellani M."/>
            <person name="Scott A."/>
            <person name="Toegelov H."/>
            <person name="Fuchs J."/>
            <person name="Mata-Sucre Y."/>
            <person name="Dias Y."/>
            <person name="Vanzela A.L.L."/>
            <person name="Huettel B."/>
            <person name="Almeida C.C.S."/>
            <person name="Simkova H."/>
            <person name="Souza G."/>
            <person name="Pedrosa-Harand A."/>
            <person name="Macas J."/>
            <person name="Mayer K.F.X."/>
            <person name="Houben A."/>
            <person name="Marques A."/>
        </authorList>
    </citation>
    <scope>NUCLEOTIDE SEQUENCE [LARGE SCALE GENOMIC DNA]</scope>
    <source>
        <strain evidence="1">RhyTen1mFocal</strain>
    </source>
</reference>
<evidence type="ECO:0000313" key="1">
    <source>
        <dbReference type="EMBL" id="KAJ3700669.1"/>
    </source>
</evidence>
<organism evidence="1 2">
    <name type="scientific">Rhynchospora tenuis</name>
    <dbReference type="NCBI Taxonomy" id="198213"/>
    <lineage>
        <taxon>Eukaryota</taxon>
        <taxon>Viridiplantae</taxon>
        <taxon>Streptophyta</taxon>
        <taxon>Embryophyta</taxon>
        <taxon>Tracheophyta</taxon>
        <taxon>Spermatophyta</taxon>
        <taxon>Magnoliopsida</taxon>
        <taxon>Liliopsida</taxon>
        <taxon>Poales</taxon>
        <taxon>Cyperaceae</taxon>
        <taxon>Cyperoideae</taxon>
        <taxon>Rhynchosporeae</taxon>
        <taxon>Rhynchospora</taxon>
    </lineage>
</organism>
<proteinExistence type="predicted"/>
<keyword evidence="2" id="KW-1185">Reference proteome</keyword>
<name>A0AAD5ZMM2_9POAL</name>
<accession>A0AAD5ZMM2</accession>
<dbReference type="PANTHER" id="PTHR34194:SF25">
    <property type="entry name" value="OS05G0423200 PROTEIN"/>
    <property type="match status" value="1"/>
</dbReference>
<sequence>MKNHSRVKMKQKNKVEHQSDDYCNTMDPLYKLFLDHLTPDGTSYILEIDDPDLGLGVPLYLKYEGDNTSSYCKPQTNALIKKTKNKKSGPILKKTKRKQRDQIGVAPLAEESYERFLKHLKLKRGIMILELDGGRKVIYEEDRENISSNVATENGVGTGNQALVPHTDTSGSNGEKNALAVISPDLRSFDEKLAAVLSNPFDQHEYEALMNEAIRRKPVMKHRNLRNMSKGYRTHEAGQSYLDYYPDLAIQITEADKYERLNLLRKFFFWLENLCHEGAYMPWAPKALSDKLVFD</sequence>
<protein>
    <submittedName>
        <fullName evidence="1">Uncharacterized protein</fullName>
    </submittedName>
</protein>